<dbReference type="Pfam" id="PF00082">
    <property type="entry name" value="Peptidase_S8"/>
    <property type="match status" value="1"/>
</dbReference>
<keyword evidence="3 5" id="KW-0378">Hydrolase</keyword>
<keyword evidence="9" id="KW-1185">Reference proteome</keyword>
<evidence type="ECO:0000256" key="3">
    <source>
        <dbReference type="ARBA" id="ARBA00022801"/>
    </source>
</evidence>
<feature type="chain" id="PRO_5004665147" evidence="6">
    <location>
        <begin position="31"/>
        <end position="592"/>
    </location>
</feature>
<dbReference type="EMBL" id="CP006272">
    <property type="protein sequence ID" value="AGZ39283.1"/>
    <property type="molecule type" value="Genomic_DNA"/>
</dbReference>
<dbReference type="Pfam" id="PF17957">
    <property type="entry name" value="Big_7"/>
    <property type="match status" value="1"/>
</dbReference>
<dbReference type="AlphaFoldDB" id="U5VQP2"/>
<gene>
    <name evidence="8" type="ORF">AFR_04970</name>
</gene>
<dbReference type="HOGENOM" id="CLU_011263_9_0_11"/>
<dbReference type="InterPro" id="IPR022398">
    <property type="entry name" value="Peptidase_S8_His-AS"/>
</dbReference>
<dbReference type="Gene3D" id="2.60.40.10">
    <property type="entry name" value="Immunoglobulins"/>
    <property type="match status" value="2"/>
</dbReference>
<dbReference type="eggNOG" id="COG1404">
    <property type="taxonomic scope" value="Bacteria"/>
</dbReference>
<name>U5VQP2_9ACTN</name>
<accession>U5VQP2</accession>
<dbReference type="InterPro" id="IPR015500">
    <property type="entry name" value="Peptidase_S8_subtilisin-rel"/>
</dbReference>
<dbReference type="PROSITE" id="PS51892">
    <property type="entry name" value="SUBTILASE"/>
    <property type="match status" value="1"/>
</dbReference>
<proteinExistence type="inferred from homology"/>
<feature type="signal peptide" evidence="6">
    <location>
        <begin position="1"/>
        <end position="30"/>
    </location>
</feature>
<dbReference type="PROSITE" id="PS00138">
    <property type="entry name" value="SUBTILASE_SER"/>
    <property type="match status" value="1"/>
</dbReference>
<protein>
    <submittedName>
        <fullName evidence="8">Putative subtilase-family protease</fullName>
    </submittedName>
</protein>
<dbReference type="KEGG" id="afs:AFR_04970"/>
<dbReference type="Gene3D" id="3.30.70.80">
    <property type="entry name" value="Peptidase S8 propeptide/proteinase inhibitor I9"/>
    <property type="match status" value="1"/>
</dbReference>
<feature type="domain" description="Peptidase S8/S53" evidence="7">
    <location>
        <begin position="149"/>
        <end position="390"/>
    </location>
</feature>
<dbReference type="RefSeq" id="WP_023358345.1">
    <property type="nucleotide sequence ID" value="NC_022657.1"/>
</dbReference>
<evidence type="ECO:0000256" key="6">
    <source>
        <dbReference type="SAM" id="SignalP"/>
    </source>
</evidence>
<dbReference type="InterPro" id="IPR036852">
    <property type="entry name" value="Peptidase_S8/S53_dom_sf"/>
</dbReference>
<feature type="active site" description="Charge relay system" evidence="5">
    <location>
        <position position="352"/>
    </location>
</feature>
<keyword evidence="4 5" id="KW-0720">Serine protease</keyword>
<dbReference type="STRING" id="1246995.AFR_04970"/>
<dbReference type="PATRIC" id="fig|1246995.3.peg.1004"/>
<dbReference type="GO" id="GO:0004252">
    <property type="term" value="F:serine-type endopeptidase activity"/>
    <property type="evidence" value="ECO:0007669"/>
    <property type="project" value="UniProtKB-UniRule"/>
</dbReference>
<comment type="similarity">
    <text evidence="1 5">Belongs to the peptidase S8 family.</text>
</comment>
<reference evidence="8 9" key="1">
    <citation type="journal article" date="2014" name="J. Biotechnol.">
        <title>Complete genome sequence of the actinobacterium Actinoplanes friuliensis HAG 010964, producer of the lipopeptide antibiotic friulimycin.</title>
        <authorList>
            <person name="Ruckert C."/>
            <person name="Szczepanowski R."/>
            <person name="Albersmeier A."/>
            <person name="Goesmann A."/>
            <person name="Fischer N."/>
            <person name="Steinkamper A."/>
            <person name="Puhler A."/>
            <person name="Biener R."/>
            <person name="Schwartz D."/>
            <person name="Kalinowski J."/>
        </authorList>
    </citation>
    <scope>NUCLEOTIDE SEQUENCE [LARGE SCALE GENOMIC DNA]</scope>
    <source>
        <strain evidence="8 9">DSM 7358</strain>
    </source>
</reference>
<organism evidence="8 9">
    <name type="scientific">Actinoplanes friuliensis DSM 7358</name>
    <dbReference type="NCBI Taxonomy" id="1246995"/>
    <lineage>
        <taxon>Bacteria</taxon>
        <taxon>Bacillati</taxon>
        <taxon>Actinomycetota</taxon>
        <taxon>Actinomycetes</taxon>
        <taxon>Micromonosporales</taxon>
        <taxon>Micromonosporaceae</taxon>
        <taxon>Actinoplanes</taxon>
    </lineage>
</organism>
<dbReference type="Proteomes" id="UP000017746">
    <property type="component" value="Chromosome"/>
</dbReference>
<dbReference type="OrthoDB" id="5240330at2"/>
<dbReference type="PANTHER" id="PTHR43806">
    <property type="entry name" value="PEPTIDASE S8"/>
    <property type="match status" value="1"/>
</dbReference>
<dbReference type="InterPro" id="IPR050131">
    <property type="entry name" value="Peptidase_S8_subtilisin-like"/>
</dbReference>
<dbReference type="InterPro" id="IPR023828">
    <property type="entry name" value="Peptidase_S8_Ser-AS"/>
</dbReference>
<dbReference type="InterPro" id="IPR037045">
    <property type="entry name" value="S8pro/Inhibitor_I9_sf"/>
</dbReference>
<evidence type="ECO:0000256" key="4">
    <source>
        <dbReference type="ARBA" id="ARBA00022825"/>
    </source>
</evidence>
<evidence type="ECO:0000256" key="5">
    <source>
        <dbReference type="PROSITE-ProRule" id="PRU01240"/>
    </source>
</evidence>
<evidence type="ECO:0000313" key="9">
    <source>
        <dbReference type="Proteomes" id="UP000017746"/>
    </source>
</evidence>
<dbReference type="InterPro" id="IPR000209">
    <property type="entry name" value="Peptidase_S8/S53_dom"/>
</dbReference>
<dbReference type="SUPFAM" id="SSF52743">
    <property type="entry name" value="Subtilisin-like"/>
    <property type="match status" value="1"/>
</dbReference>
<keyword evidence="6" id="KW-0732">Signal</keyword>
<evidence type="ECO:0000313" key="8">
    <source>
        <dbReference type="EMBL" id="AGZ39283.1"/>
    </source>
</evidence>
<dbReference type="InterPro" id="IPR013783">
    <property type="entry name" value="Ig-like_fold"/>
</dbReference>
<dbReference type="PANTHER" id="PTHR43806:SF11">
    <property type="entry name" value="CEREVISIN-RELATED"/>
    <property type="match status" value="1"/>
</dbReference>
<keyword evidence="2 5" id="KW-0645">Protease</keyword>
<evidence type="ECO:0000256" key="2">
    <source>
        <dbReference type="ARBA" id="ARBA00022670"/>
    </source>
</evidence>
<evidence type="ECO:0000256" key="1">
    <source>
        <dbReference type="ARBA" id="ARBA00011073"/>
    </source>
</evidence>
<dbReference type="Gene3D" id="3.40.50.200">
    <property type="entry name" value="Peptidase S8/S53 domain"/>
    <property type="match status" value="1"/>
</dbReference>
<feature type="active site" description="Charge relay system" evidence="5">
    <location>
        <position position="157"/>
    </location>
</feature>
<dbReference type="GO" id="GO:0006508">
    <property type="term" value="P:proteolysis"/>
    <property type="evidence" value="ECO:0007669"/>
    <property type="project" value="UniProtKB-KW"/>
</dbReference>
<feature type="active site" description="Charge relay system" evidence="5">
    <location>
        <position position="189"/>
    </location>
</feature>
<dbReference type="GO" id="GO:0005975">
    <property type="term" value="P:carbohydrate metabolic process"/>
    <property type="evidence" value="ECO:0007669"/>
    <property type="project" value="UniProtKB-ARBA"/>
</dbReference>
<evidence type="ECO:0000259" key="7">
    <source>
        <dbReference type="Pfam" id="PF00082"/>
    </source>
</evidence>
<dbReference type="PRINTS" id="PR00723">
    <property type="entry name" value="SUBTILISIN"/>
</dbReference>
<sequence length="592" mass="61827">MKHVSRRVTVSALSAAVVVTMAGVSTWALAGETPAGPVRLVVGLKANAPEAATAAGAVSSMGVRTMDANGPAQKAMSALRAQTVEVSAARKASVIAALKANPDVAYVEVDQVRKAYDVSPDDPMYTDGHQGEVDQVKLPAAWETTKGSSAVKIAVLDTGVTSVGDLSGAVLPGYNYVSNNTNAADDYGHGTMVASLIAGRGNNNAGMAGACWTCAILPVKVLDKTGAGYDSNVAKGIVWATDHGAKIINMSLGGTSTSQVLTDAVAYANLKGVLVVASAGNAGLTTQKNTKQYPAALTDVLAVGATARNSDARADFSSFNKSGDTWVDMAAPGIVTTMDRFGNYHTGEAGTSFSAPMVSGAAGLLKAVHPEYTGWSLSRALLVSARPLANGSWARYGMLDANKLLTIGTELDPPTITGISTPGENWRMKGTFNVVPTGVGDAWSGVRNVDLYVDGVYKSQDRTAPYSLPYNTAGKNGTVKMQIRVWDKAGNKATFDRTIVADNGLPTVKITSGPKDKAKVSGTVKLAVTASDTYGMRRVEMLMNGKVIQTDTTSPYNFSFTASKQPTKMKVQIRAVDLAGNIKYEATRNYTR</sequence>
<dbReference type="PROSITE" id="PS00137">
    <property type="entry name" value="SUBTILASE_HIS"/>
    <property type="match status" value="1"/>
</dbReference>